<organism evidence="1 2">
    <name type="scientific">Alloprevotella tannerae ATCC 51259</name>
    <dbReference type="NCBI Taxonomy" id="626522"/>
    <lineage>
        <taxon>Bacteria</taxon>
        <taxon>Pseudomonadati</taxon>
        <taxon>Bacteroidota</taxon>
        <taxon>Bacteroidia</taxon>
        <taxon>Bacteroidales</taxon>
        <taxon>Prevotellaceae</taxon>
        <taxon>Alloprevotella</taxon>
    </lineage>
</organism>
<name>C9LFV0_9BACT</name>
<sequence length="52" mass="5991">MFALVSVNLCAHEMKPFFSRDEAFFIVRKSQKNRLPALVIEFGLKVGELIFC</sequence>
<gene>
    <name evidence="1" type="ORF">GCWU000325_01087</name>
</gene>
<evidence type="ECO:0000313" key="2">
    <source>
        <dbReference type="Proteomes" id="UP000003460"/>
    </source>
</evidence>
<accession>C9LFV0</accession>
<dbReference type="STRING" id="626522.GCWU000325_01087"/>
<dbReference type="EMBL" id="ACIJ02000018">
    <property type="protein sequence ID" value="EEX71557.1"/>
    <property type="molecule type" value="Genomic_DNA"/>
</dbReference>
<dbReference type="Proteomes" id="UP000003460">
    <property type="component" value="Unassembled WGS sequence"/>
</dbReference>
<keyword evidence="2" id="KW-1185">Reference proteome</keyword>
<protein>
    <submittedName>
        <fullName evidence="1">Uncharacterized protein</fullName>
    </submittedName>
</protein>
<dbReference type="AlphaFoldDB" id="C9LFV0"/>
<proteinExistence type="predicted"/>
<dbReference type="HOGENOM" id="CLU_3083327_0_0_10"/>
<reference evidence="1" key="1">
    <citation type="submission" date="2009-09" db="EMBL/GenBank/DDBJ databases">
        <authorList>
            <person name="Weinstock G."/>
            <person name="Sodergren E."/>
            <person name="Clifton S."/>
            <person name="Fulton L."/>
            <person name="Fulton B."/>
            <person name="Courtney L."/>
            <person name="Fronick C."/>
            <person name="Harrison M."/>
            <person name="Strong C."/>
            <person name="Farmer C."/>
            <person name="Delahaunty K."/>
            <person name="Markovic C."/>
            <person name="Hall O."/>
            <person name="Minx P."/>
            <person name="Tomlinson C."/>
            <person name="Mitreva M."/>
            <person name="Nelson J."/>
            <person name="Hou S."/>
            <person name="Wollam A."/>
            <person name="Pepin K.H."/>
            <person name="Johnson M."/>
            <person name="Bhonagiri V."/>
            <person name="Nash W.E."/>
            <person name="Warren W."/>
            <person name="Chinwalla A."/>
            <person name="Mardis E.R."/>
            <person name="Wilson R.K."/>
        </authorList>
    </citation>
    <scope>NUCLEOTIDE SEQUENCE [LARGE SCALE GENOMIC DNA]</scope>
    <source>
        <strain evidence="1">ATCC 51259</strain>
    </source>
</reference>
<comment type="caution">
    <text evidence="1">The sequence shown here is derived from an EMBL/GenBank/DDBJ whole genome shotgun (WGS) entry which is preliminary data.</text>
</comment>
<evidence type="ECO:0000313" key="1">
    <source>
        <dbReference type="EMBL" id="EEX71557.1"/>
    </source>
</evidence>